<dbReference type="eggNOG" id="COG0612">
    <property type="taxonomic scope" value="Bacteria"/>
</dbReference>
<dbReference type="AlphaFoldDB" id="A0A090R2G7"/>
<sequence length="100" mass="10838">MQKWIVGIALISLAGCSQLQSQHEQSAALPKGVTLVEQVTAGATSDTPVIPYSKYTLSNGLTVVLHEDHSDPLVHVDVTYTWARLAKSWVNRALPISLNT</sequence>
<dbReference type="EMBL" id="BBMN01000031">
    <property type="protein sequence ID" value="GAL08703.1"/>
    <property type="molecule type" value="Genomic_DNA"/>
</dbReference>
<name>A0A090R2G7_9GAMM</name>
<reference evidence="1 2" key="1">
    <citation type="journal article" date="2014" name="Genome Announc.">
        <title>Draft Genome Sequences of Two Vibrionaceae Species, Vibrio ponticus C121 and Photobacterium aphoticum C119, Isolated as Coral Reef Microbiota.</title>
        <authorList>
            <person name="Al-saari N."/>
            <person name="Meirelles P.M."/>
            <person name="Mino S."/>
            <person name="Suda W."/>
            <person name="Oshima K."/>
            <person name="Hattori M."/>
            <person name="Ohkuma M."/>
            <person name="Thompson F.L."/>
            <person name="Gomez-Gil B."/>
            <person name="Sawabe T."/>
            <person name="Sawabe T."/>
        </authorList>
    </citation>
    <scope>NUCLEOTIDE SEQUENCE [LARGE SCALE GENOMIC DNA]</scope>
    <source>
        <strain evidence="1 2">JCM 19237</strain>
    </source>
</reference>
<dbReference type="Proteomes" id="UP000029227">
    <property type="component" value="Unassembled WGS sequence"/>
</dbReference>
<proteinExistence type="predicted"/>
<protein>
    <submittedName>
        <fullName evidence="1">Protease insulinase family</fullName>
    </submittedName>
</protein>
<dbReference type="STRING" id="754436.JCM19237_3392"/>
<dbReference type="GO" id="GO:0046872">
    <property type="term" value="F:metal ion binding"/>
    <property type="evidence" value="ECO:0007669"/>
    <property type="project" value="InterPro"/>
</dbReference>
<dbReference type="GO" id="GO:0006508">
    <property type="term" value="P:proteolysis"/>
    <property type="evidence" value="ECO:0007669"/>
    <property type="project" value="UniProtKB-KW"/>
</dbReference>
<evidence type="ECO:0000313" key="1">
    <source>
        <dbReference type="EMBL" id="GAL08703.1"/>
    </source>
</evidence>
<evidence type="ECO:0000313" key="2">
    <source>
        <dbReference type="Proteomes" id="UP000029227"/>
    </source>
</evidence>
<dbReference type="PROSITE" id="PS51257">
    <property type="entry name" value="PROKAR_LIPOPROTEIN"/>
    <property type="match status" value="1"/>
</dbReference>
<keyword evidence="1" id="KW-0645">Protease</keyword>
<dbReference type="SUPFAM" id="SSF63411">
    <property type="entry name" value="LuxS/MPP-like metallohydrolase"/>
    <property type="match status" value="1"/>
</dbReference>
<comment type="caution">
    <text evidence="1">The sequence shown here is derived from an EMBL/GenBank/DDBJ whole genome shotgun (WGS) entry which is preliminary data.</text>
</comment>
<dbReference type="InterPro" id="IPR011249">
    <property type="entry name" value="Metalloenz_LuxS/M16"/>
</dbReference>
<keyword evidence="1" id="KW-0378">Hydrolase</keyword>
<accession>A0A090R2G7</accession>
<organism evidence="1 2">
    <name type="scientific">Photobacterium aphoticum</name>
    <dbReference type="NCBI Taxonomy" id="754436"/>
    <lineage>
        <taxon>Bacteria</taxon>
        <taxon>Pseudomonadati</taxon>
        <taxon>Pseudomonadota</taxon>
        <taxon>Gammaproteobacteria</taxon>
        <taxon>Vibrionales</taxon>
        <taxon>Vibrionaceae</taxon>
        <taxon>Photobacterium</taxon>
    </lineage>
</organism>
<gene>
    <name evidence="1" type="ORF">JCM19237_3392</name>
</gene>
<dbReference type="GO" id="GO:0008233">
    <property type="term" value="F:peptidase activity"/>
    <property type="evidence" value="ECO:0007669"/>
    <property type="project" value="UniProtKB-KW"/>
</dbReference>